<protein>
    <submittedName>
        <fullName evidence="1">Uncharacterized protein</fullName>
    </submittedName>
</protein>
<evidence type="ECO:0000313" key="2">
    <source>
        <dbReference type="Proteomes" id="UP000821845"/>
    </source>
</evidence>
<dbReference type="EMBL" id="CM023490">
    <property type="protein sequence ID" value="KAH6943735.1"/>
    <property type="molecule type" value="Genomic_DNA"/>
</dbReference>
<proteinExistence type="predicted"/>
<name>A0ACB7T9X4_HYAAI</name>
<evidence type="ECO:0000313" key="1">
    <source>
        <dbReference type="EMBL" id="KAH6943735.1"/>
    </source>
</evidence>
<comment type="caution">
    <text evidence="1">The sequence shown here is derived from an EMBL/GenBank/DDBJ whole genome shotgun (WGS) entry which is preliminary data.</text>
</comment>
<accession>A0ACB7T9X4</accession>
<dbReference type="Proteomes" id="UP000821845">
    <property type="component" value="Chromosome 10"/>
</dbReference>
<sequence>MASEQAHSRPSFLLDPLATDLLSFDEDDTDSTRYDRLCAPLQSATRSDPFLGPPYGDEPSEWHHSPSLANFRLRRLLRQQCLRHARRASRRQTPRRTDMASSRTPHPWT</sequence>
<organism evidence="1 2">
    <name type="scientific">Hyalomma asiaticum</name>
    <name type="common">Tick</name>
    <dbReference type="NCBI Taxonomy" id="266040"/>
    <lineage>
        <taxon>Eukaryota</taxon>
        <taxon>Metazoa</taxon>
        <taxon>Ecdysozoa</taxon>
        <taxon>Arthropoda</taxon>
        <taxon>Chelicerata</taxon>
        <taxon>Arachnida</taxon>
        <taxon>Acari</taxon>
        <taxon>Parasitiformes</taxon>
        <taxon>Ixodida</taxon>
        <taxon>Ixodoidea</taxon>
        <taxon>Ixodidae</taxon>
        <taxon>Hyalomminae</taxon>
        <taxon>Hyalomma</taxon>
    </lineage>
</organism>
<reference evidence="1" key="1">
    <citation type="submission" date="2020-05" db="EMBL/GenBank/DDBJ databases">
        <title>Large-scale comparative analyses of tick genomes elucidate their genetic diversity and vector capacities.</title>
        <authorList>
            <person name="Jia N."/>
            <person name="Wang J."/>
            <person name="Shi W."/>
            <person name="Du L."/>
            <person name="Sun Y."/>
            <person name="Zhan W."/>
            <person name="Jiang J."/>
            <person name="Wang Q."/>
            <person name="Zhang B."/>
            <person name="Ji P."/>
            <person name="Sakyi L.B."/>
            <person name="Cui X."/>
            <person name="Yuan T."/>
            <person name="Jiang B."/>
            <person name="Yang W."/>
            <person name="Lam T.T.-Y."/>
            <person name="Chang Q."/>
            <person name="Ding S."/>
            <person name="Wang X."/>
            <person name="Zhu J."/>
            <person name="Ruan X."/>
            <person name="Zhao L."/>
            <person name="Wei J."/>
            <person name="Que T."/>
            <person name="Du C."/>
            <person name="Cheng J."/>
            <person name="Dai P."/>
            <person name="Han X."/>
            <person name="Huang E."/>
            <person name="Gao Y."/>
            <person name="Liu J."/>
            <person name="Shao H."/>
            <person name="Ye R."/>
            <person name="Li L."/>
            <person name="Wei W."/>
            <person name="Wang X."/>
            <person name="Wang C."/>
            <person name="Yang T."/>
            <person name="Huo Q."/>
            <person name="Li W."/>
            <person name="Guo W."/>
            <person name="Chen H."/>
            <person name="Zhou L."/>
            <person name="Ni X."/>
            <person name="Tian J."/>
            <person name="Zhou Y."/>
            <person name="Sheng Y."/>
            <person name="Liu T."/>
            <person name="Pan Y."/>
            <person name="Xia L."/>
            <person name="Li J."/>
            <person name="Zhao F."/>
            <person name="Cao W."/>
        </authorList>
    </citation>
    <scope>NUCLEOTIDE SEQUENCE</scope>
    <source>
        <strain evidence="1">Hyas-2018</strain>
    </source>
</reference>
<keyword evidence="2" id="KW-1185">Reference proteome</keyword>
<gene>
    <name evidence="1" type="ORF">HPB50_025919</name>
</gene>